<name>A0A6A1R101_9BURK</name>
<accession>A0A6A1R101</accession>
<gene>
    <name evidence="1" type="ORF">F7P80_12640</name>
</gene>
<feature type="non-terminal residue" evidence="1">
    <location>
        <position position="1"/>
    </location>
</feature>
<organism evidence="1">
    <name type="scientific">Comamonas kerstersii</name>
    <dbReference type="NCBI Taxonomy" id="225992"/>
    <lineage>
        <taxon>Bacteria</taxon>
        <taxon>Pseudomonadati</taxon>
        <taxon>Pseudomonadota</taxon>
        <taxon>Betaproteobacteria</taxon>
        <taxon>Burkholderiales</taxon>
        <taxon>Comamonadaceae</taxon>
        <taxon>Comamonas</taxon>
    </lineage>
</organism>
<protein>
    <submittedName>
        <fullName evidence="1">Transposase</fullName>
    </submittedName>
</protein>
<dbReference type="AlphaFoldDB" id="A0A6A1R101"/>
<proteinExistence type="predicted"/>
<dbReference type="EMBL" id="VZOT01000009">
    <property type="protein sequence ID" value="KAB0585966.1"/>
    <property type="molecule type" value="Genomic_DNA"/>
</dbReference>
<sequence length="47" mass="5468">FPSDEALLKLFYLALHNISRKWTMPIRDWKAALNRFTIEFGDGLSAN</sequence>
<evidence type="ECO:0000313" key="1">
    <source>
        <dbReference type="EMBL" id="KAB0585966.1"/>
    </source>
</evidence>
<reference evidence="1" key="1">
    <citation type="submission" date="2019-09" db="EMBL/GenBank/DDBJ databases">
        <title>Draft genome sequences of 48 bacterial type strains from the CCUG.</title>
        <authorList>
            <person name="Tunovic T."/>
            <person name="Pineiro-Iglesias B."/>
            <person name="Unosson C."/>
            <person name="Inganas E."/>
            <person name="Ohlen M."/>
            <person name="Cardew S."/>
            <person name="Jensie-Markopoulos S."/>
            <person name="Salva-Serra F."/>
            <person name="Jaen-Luchoro D."/>
            <person name="Karlsson R."/>
            <person name="Svensson-Stadler L."/>
            <person name="Chun J."/>
            <person name="Moore E."/>
        </authorList>
    </citation>
    <scope>NUCLEOTIDE SEQUENCE</scope>
    <source>
        <strain evidence="1">CCUG 15333</strain>
    </source>
</reference>
<comment type="caution">
    <text evidence="1">The sequence shown here is derived from an EMBL/GenBank/DDBJ whole genome shotgun (WGS) entry which is preliminary data.</text>
</comment>